<sequence>MSEEQWYYDIGTGQALQGKVTNWDNRMGPYATRGEAEAALAKAKARNEAWDAEDEKD</sequence>
<organism evidence="1 2">
    <name type="scientific">Dietzia natronolimnaea</name>
    <dbReference type="NCBI Taxonomy" id="161920"/>
    <lineage>
        <taxon>Bacteria</taxon>
        <taxon>Bacillati</taxon>
        <taxon>Actinomycetota</taxon>
        <taxon>Actinomycetes</taxon>
        <taxon>Mycobacteriales</taxon>
        <taxon>Dietziaceae</taxon>
        <taxon>Dietzia</taxon>
    </lineage>
</organism>
<reference evidence="2" key="1">
    <citation type="submission" date="2017-09" db="EMBL/GenBank/DDBJ databases">
        <authorList>
            <person name="Zhang Y."/>
            <person name="Huang X."/>
            <person name="Liu J."/>
            <person name="Lu L."/>
            <person name="Peng K."/>
        </authorList>
    </citation>
    <scope>NUCLEOTIDE SEQUENCE [LARGE SCALE GENOMIC DNA]</scope>
    <source>
        <strain evidence="2">S-XJ-1</strain>
    </source>
</reference>
<dbReference type="EMBL" id="NTGA01000029">
    <property type="protein sequence ID" value="PAY22118.1"/>
    <property type="molecule type" value="Genomic_DNA"/>
</dbReference>
<evidence type="ECO:0000313" key="1">
    <source>
        <dbReference type="EMBL" id="PAY22118.1"/>
    </source>
</evidence>
<dbReference type="OrthoDB" id="3268477at2"/>
<proteinExistence type="predicted"/>
<dbReference type="AlphaFoldDB" id="A0A2A2WLP4"/>
<protein>
    <recommendedName>
        <fullName evidence="3">SPOR domain-containing protein</fullName>
    </recommendedName>
</protein>
<dbReference type="RefSeq" id="WP_095719146.1">
    <property type="nucleotide sequence ID" value="NZ_NTGA01000029.1"/>
</dbReference>
<accession>A0A2A2WLP4</accession>
<dbReference type="Proteomes" id="UP000218810">
    <property type="component" value="Unassembled WGS sequence"/>
</dbReference>
<comment type="caution">
    <text evidence="1">The sequence shown here is derived from an EMBL/GenBank/DDBJ whole genome shotgun (WGS) entry which is preliminary data.</text>
</comment>
<evidence type="ECO:0000313" key="2">
    <source>
        <dbReference type="Proteomes" id="UP000218810"/>
    </source>
</evidence>
<keyword evidence="2" id="KW-1185">Reference proteome</keyword>
<evidence type="ECO:0008006" key="3">
    <source>
        <dbReference type="Google" id="ProtNLM"/>
    </source>
</evidence>
<name>A0A2A2WLP4_9ACTN</name>
<gene>
    <name evidence="1" type="ORF">CEY15_15190</name>
</gene>